<feature type="transmembrane region" description="Helical" evidence="8">
    <location>
        <begin position="181"/>
        <end position="201"/>
    </location>
</feature>
<dbReference type="Proteomes" id="UP001146351">
    <property type="component" value="Unassembled WGS sequence"/>
</dbReference>
<dbReference type="InterPro" id="IPR025929">
    <property type="entry name" value="INSIG_fam"/>
</dbReference>
<dbReference type="EMBL" id="JAPQKO010000003">
    <property type="protein sequence ID" value="KAJ5172495.1"/>
    <property type="molecule type" value="Genomic_DNA"/>
</dbReference>
<dbReference type="GO" id="GO:0005789">
    <property type="term" value="C:endoplasmic reticulum membrane"/>
    <property type="evidence" value="ECO:0007669"/>
    <property type="project" value="UniProtKB-SubCell"/>
</dbReference>
<dbReference type="AlphaFoldDB" id="A0A9W9LRK4"/>
<keyword evidence="6 8" id="KW-0472">Membrane</keyword>
<evidence type="ECO:0000256" key="3">
    <source>
        <dbReference type="ARBA" id="ARBA00022692"/>
    </source>
</evidence>
<keyword evidence="10" id="KW-1185">Reference proteome</keyword>
<feature type="transmembrane region" description="Helical" evidence="8">
    <location>
        <begin position="132"/>
        <end position="161"/>
    </location>
</feature>
<accession>A0A9W9LRK4</accession>
<feature type="transmembrane region" description="Helical" evidence="8">
    <location>
        <begin position="279"/>
        <end position="297"/>
    </location>
</feature>
<gene>
    <name evidence="9" type="ORF">N7492_005088</name>
</gene>
<dbReference type="PANTHER" id="PTHR15301">
    <property type="entry name" value="INSULIN-INDUCED GENE 1"/>
    <property type="match status" value="1"/>
</dbReference>
<keyword evidence="3 8" id="KW-0812">Transmembrane</keyword>
<proteinExistence type="inferred from homology"/>
<sequence>MAEQPRILRPRPRRAFDVTPASTASSGPPTPGDISNSQSDLLHPYAQDGGANSTSVSRTGSVLNLTSSTLYGIYSPTAFDGLRDENSPWGTEANTPAAEYPPEPSQGAALKTAMEPRPFALRRTRSRLSHGLFRGVIVPQAMSSALLFGFGIVYGVITVHLHDNHWITPVKLENVHYYDSWQYLGLWGLAGVALGNLLPWLDSWRDCELDREEQSKRAREEDENERTPSWVAVARSVGAFVGIAFAMRRLPWQSTTQASLTLALSNPVLWYLIDRTSTGFLLSATVGLTGMSVVLGLKPELIPASTGPSVGTAFLNGTGWENTLGAGITQESIAVRTWVASVIFCACVCFGNIGRQLAIGAGHRDTIKP</sequence>
<name>A0A9W9LRK4_9EURO</name>
<feature type="region of interest" description="Disordered" evidence="7">
    <location>
        <begin position="1"/>
        <end position="57"/>
    </location>
</feature>
<evidence type="ECO:0000256" key="4">
    <source>
        <dbReference type="ARBA" id="ARBA00022824"/>
    </source>
</evidence>
<reference evidence="9" key="2">
    <citation type="journal article" date="2023" name="IMA Fungus">
        <title>Comparative genomic study of the Penicillium genus elucidates a diverse pangenome and 15 lateral gene transfer events.</title>
        <authorList>
            <person name="Petersen C."/>
            <person name="Sorensen T."/>
            <person name="Nielsen M.R."/>
            <person name="Sondergaard T.E."/>
            <person name="Sorensen J.L."/>
            <person name="Fitzpatrick D.A."/>
            <person name="Frisvad J.C."/>
            <person name="Nielsen K.L."/>
        </authorList>
    </citation>
    <scope>NUCLEOTIDE SEQUENCE</scope>
    <source>
        <strain evidence="9">IBT 21917</strain>
    </source>
</reference>
<evidence type="ECO:0000313" key="10">
    <source>
        <dbReference type="Proteomes" id="UP001146351"/>
    </source>
</evidence>
<evidence type="ECO:0000256" key="6">
    <source>
        <dbReference type="ARBA" id="ARBA00023136"/>
    </source>
</evidence>
<evidence type="ECO:0000256" key="7">
    <source>
        <dbReference type="SAM" id="MobiDB-lite"/>
    </source>
</evidence>
<dbReference type="Pfam" id="PF07281">
    <property type="entry name" value="INSIG"/>
    <property type="match status" value="1"/>
</dbReference>
<comment type="subcellular location">
    <subcellularLocation>
        <location evidence="1">Endoplasmic reticulum membrane</location>
        <topology evidence="1">Multi-pass membrane protein</topology>
    </subcellularLocation>
</comment>
<keyword evidence="5 8" id="KW-1133">Transmembrane helix</keyword>
<dbReference type="PANTHER" id="PTHR15301:SF3">
    <property type="entry name" value="PROTEIN NSG1-RELATED"/>
    <property type="match status" value="1"/>
</dbReference>
<keyword evidence="4" id="KW-0256">Endoplasmic reticulum</keyword>
<evidence type="ECO:0000256" key="2">
    <source>
        <dbReference type="ARBA" id="ARBA00007475"/>
    </source>
</evidence>
<evidence type="ECO:0000256" key="1">
    <source>
        <dbReference type="ARBA" id="ARBA00004477"/>
    </source>
</evidence>
<evidence type="ECO:0008006" key="11">
    <source>
        <dbReference type="Google" id="ProtNLM"/>
    </source>
</evidence>
<evidence type="ECO:0000256" key="5">
    <source>
        <dbReference type="ARBA" id="ARBA00022989"/>
    </source>
</evidence>
<reference evidence="9" key="1">
    <citation type="submission" date="2022-11" db="EMBL/GenBank/DDBJ databases">
        <authorList>
            <person name="Petersen C."/>
        </authorList>
    </citation>
    <scope>NUCLEOTIDE SEQUENCE</scope>
    <source>
        <strain evidence="9">IBT 21917</strain>
    </source>
</reference>
<dbReference type="OrthoDB" id="205546at2759"/>
<protein>
    <recommendedName>
        <fullName evidence="11">Insulin-induced protein-domain-containing protein</fullName>
    </recommendedName>
</protein>
<organism evidence="9 10">
    <name type="scientific">Penicillium capsulatum</name>
    <dbReference type="NCBI Taxonomy" id="69766"/>
    <lineage>
        <taxon>Eukaryota</taxon>
        <taxon>Fungi</taxon>
        <taxon>Dikarya</taxon>
        <taxon>Ascomycota</taxon>
        <taxon>Pezizomycotina</taxon>
        <taxon>Eurotiomycetes</taxon>
        <taxon>Eurotiomycetidae</taxon>
        <taxon>Eurotiales</taxon>
        <taxon>Aspergillaceae</taxon>
        <taxon>Penicillium</taxon>
    </lineage>
</organism>
<dbReference type="GO" id="GO:0016126">
    <property type="term" value="P:sterol biosynthetic process"/>
    <property type="evidence" value="ECO:0007669"/>
    <property type="project" value="TreeGrafter"/>
</dbReference>
<feature type="region of interest" description="Disordered" evidence="7">
    <location>
        <begin position="84"/>
        <end position="108"/>
    </location>
</feature>
<comment type="similarity">
    <text evidence="2">Belongs to the INSIG family.</text>
</comment>
<evidence type="ECO:0000256" key="8">
    <source>
        <dbReference type="SAM" id="Phobius"/>
    </source>
</evidence>
<evidence type="ECO:0000313" key="9">
    <source>
        <dbReference type="EMBL" id="KAJ5172495.1"/>
    </source>
</evidence>
<comment type="caution">
    <text evidence="9">The sequence shown here is derived from an EMBL/GenBank/DDBJ whole genome shotgun (WGS) entry which is preliminary data.</text>
</comment>